<dbReference type="GO" id="GO:0004497">
    <property type="term" value="F:monooxygenase activity"/>
    <property type="evidence" value="ECO:0007669"/>
    <property type="project" value="UniProtKB-KW"/>
</dbReference>
<keyword evidence="6 7" id="KW-0503">Monooxygenase</keyword>
<dbReference type="PANTHER" id="PTHR46696">
    <property type="entry name" value="P450, PUTATIVE (EUROFUNG)-RELATED"/>
    <property type="match status" value="1"/>
</dbReference>
<dbReference type="OrthoDB" id="3664945at2"/>
<proteinExistence type="inferred from homology"/>
<dbReference type="GO" id="GO:0016705">
    <property type="term" value="F:oxidoreductase activity, acting on paired donors, with incorporation or reduction of molecular oxygen"/>
    <property type="evidence" value="ECO:0007669"/>
    <property type="project" value="InterPro"/>
</dbReference>
<dbReference type="PANTHER" id="PTHR46696:SF1">
    <property type="entry name" value="CYTOCHROME P450 YJIB-RELATED"/>
    <property type="match status" value="1"/>
</dbReference>
<dbReference type="EMBL" id="PVTF01000013">
    <property type="protein sequence ID" value="PRY35785.1"/>
    <property type="molecule type" value="Genomic_DNA"/>
</dbReference>
<dbReference type="FunFam" id="1.10.630.10:FF:000018">
    <property type="entry name" value="Cytochrome P450 monooxygenase"/>
    <property type="match status" value="1"/>
</dbReference>
<dbReference type="InterPro" id="IPR002397">
    <property type="entry name" value="Cyt_P450_B"/>
</dbReference>
<evidence type="ECO:0000256" key="3">
    <source>
        <dbReference type="ARBA" id="ARBA00022723"/>
    </source>
</evidence>
<keyword evidence="9" id="KW-1185">Reference proteome</keyword>
<dbReference type="AlphaFoldDB" id="A0A2T0SQU5"/>
<keyword evidence="3 7" id="KW-0479">Metal-binding</keyword>
<dbReference type="PRINTS" id="PR00385">
    <property type="entry name" value="P450"/>
</dbReference>
<reference evidence="8 9" key="1">
    <citation type="submission" date="2018-03" db="EMBL/GenBank/DDBJ databases">
        <title>Genomic Encyclopedia of Archaeal and Bacterial Type Strains, Phase II (KMG-II): from individual species to whole genera.</title>
        <authorList>
            <person name="Goeker M."/>
        </authorList>
    </citation>
    <scope>NUCLEOTIDE SEQUENCE [LARGE SCALE GENOMIC DNA]</scope>
    <source>
        <strain evidence="8 9">DSM 44720</strain>
    </source>
</reference>
<keyword evidence="5 7" id="KW-0408">Iron</keyword>
<evidence type="ECO:0000256" key="6">
    <source>
        <dbReference type="ARBA" id="ARBA00023033"/>
    </source>
</evidence>
<keyword evidence="4 7" id="KW-0560">Oxidoreductase</keyword>
<dbReference type="Pfam" id="PF00067">
    <property type="entry name" value="p450"/>
    <property type="match status" value="1"/>
</dbReference>
<dbReference type="InterPro" id="IPR017972">
    <property type="entry name" value="Cyt_P450_CS"/>
</dbReference>
<dbReference type="InterPro" id="IPR001128">
    <property type="entry name" value="Cyt_P450"/>
</dbReference>
<dbReference type="Gene3D" id="1.10.630.10">
    <property type="entry name" value="Cytochrome P450"/>
    <property type="match status" value="1"/>
</dbReference>
<accession>A0A2T0SQU5</accession>
<evidence type="ECO:0000256" key="4">
    <source>
        <dbReference type="ARBA" id="ARBA00023002"/>
    </source>
</evidence>
<evidence type="ECO:0000256" key="1">
    <source>
        <dbReference type="ARBA" id="ARBA00010617"/>
    </source>
</evidence>
<dbReference type="SUPFAM" id="SSF48264">
    <property type="entry name" value="Cytochrome P450"/>
    <property type="match status" value="1"/>
</dbReference>
<evidence type="ECO:0000256" key="7">
    <source>
        <dbReference type="RuleBase" id="RU000461"/>
    </source>
</evidence>
<dbReference type="GO" id="GO:0005506">
    <property type="term" value="F:iron ion binding"/>
    <property type="evidence" value="ECO:0007669"/>
    <property type="project" value="InterPro"/>
</dbReference>
<comment type="caution">
    <text evidence="8">The sequence shown here is derived from an EMBL/GenBank/DDBJ whole genome shotgun (WGS) entry which is preliminary data.</text>
</comment>
<keyword evidence="2 7" id="KW-0349">Heme</keyword>
<comment type="similarity">
    <text evidence="1 7">Belongs to the cytochrome P450 family.</text>
</comment>
<dbReference type="InterPro" id="IPR036396">
    <property type="entry name" value="Cyt_P450_sf"/>
</dbReference>
<gene>
    <name evidence="8" type="ORF">CLV43_113212</name>
</gene>
<evidence type="ECO:0000256" key="2">
    <source>
        <dbReference type="ARBA" id="ARBA00022617"/>
    </source>
</evidence>
<dbReference type="RefSeq" id="WP_106193361.1">
    <property type="nucleotide sequence ID" value="NZ_PVTF01000013.1"/>
</dbReference>
<name>A0A2T0SQU5_9PSEU</name>
<evidence type="ECO:0000313" key="9">
    <source>
        <dbReference type="Proteomes" id="UP000239494"/>
    </source>
</evidence>
<evidence type="ECO:0000256" key="5">
    <source>
        <dbReference type="ARBA" id="ARBA00023004"/>
    </source>
</evidence>
<protein>
    <submittedName>
        <fullName evidence="8">Cytochrome P450</fullName>
    </submittedName>
</protein>
<organism evidence="8 9">
    <name type="scientific">Umezawaea tangerina</name>
    <dbReference type="NCBI Taxonomy" id="84725"/>
    <lineage>
        <taxon>Bacteria</taxon>
        <taxon>Bacillati</taxon>
        <taxon>Actinomycetota</taxon>
        <taxon>Actinomycetes</taxon>
        <taxon>Pseudonocardiales</taxon>
        <taxon>Pseudonocardiaceae</taxon>
        <taxon>Umezawaea</taxon>
    </lineage>
</organism>
<sequence>MTQHQAALVTNRRATGCPFAPAAELAGIRDDTTALPAVRMSLNGQDAFDAHVVTRYADVRRVLGDQRFAMGFAFDPDLPRTLGNQPGFLLNYNGAEHARLRRMLTGAFTVRRIGKLRPRIEEIVTGRLSAMAAATGPVDLMAEFALPVPSLVICELLGVPYADRDDFQRRTEILLSGSATLEEHLDTVAGLNDFMAAIVVARRADPGDTLLGDLVRDHGHELSDDELVGIGTLLLIAGHETTSNMISLGTLALLRNPDQLAVVRDDDSATTSAVEELLRHLAIAAPLVRQATEDMTVGATGVRAGDRVVVSQLAANWDPAFVGDATALDVRRKPQPHLAFGHGVHQCLGQQLARMELRIALPALLRRFPGLRLAVPEEDLEFRVDGPVYAVRSLPVTW</sequence>
<dbReference type="Proteomes" id="UP000239494">
    <property type="component" value="Unassembled WGS sequence"/>
</dbReference>
<evidence type="ECO:0000313" key="8">
    <source>
        <dbReference type="EMBL" id="PRY35785.1"/>
    </source>
</evidence>
<dbReference type="CDD" id="cd11030">
    <property type="entry name" value="CYP105-like"/>
    <property type="match status" value="1"/>
</dbReference>
<dbReference type="PROSITE" id="PS00086">
    <property type="entry name" value="CYTOCHROME_P450"/>
    <property type="match status" value="1"/>
</dbReference>
<dbReference type="PRINTS" id="PR00359">
    <property type="entry name" value="BP450"/>
</dbReference>
<dbReference type="GO" id="GO:0020037">
    <property type="term" value="F:heme binding"/>
    <property type="evidence" value="ECO:0007669"/>
    <property type="project" value="InterPro"/>
</dbReference>